<dbReference type="EMBL" id="ML119866">
    <property type="protein sequence ID" value="RPA72344.1"/>
    <property type="molecule type" value="Genomic_DNA"/>
</dbReference>
<dbReference type="Proteomes" id="UP000275078">
    <property type="component" value="Unassembled WGS sequence"/>
</dbReference>
<feature type="coiled-coil region" evidence="1">
    <location>
        <begin position="149"/>
        <end position="180"/>
    </location>
</feature>
<accession>A0A3N4HRP0</accession>
<name>A0A3N4HRP0_ASCIM</name>
<organism evidence="3 4">
    <name type="scientific">Ascobolus immersus RN42</name>
    <dbReference type="NCBI Taxonomy" id="1160509"/>
    <lineage>
        <taxon>Eukaryota</taxon>
        <taxon>Fungi</taxon>
        <taxon>Dikarya</taxon>
        <taxon>Ascomycota</taxon>
        <taxon>Pezizomycotina</taxon>
        <taxon>Pezizomycetes</taxon>
        <taxon>Pezizales</taxon>
        <taxon>Ascobolaceae</taxon>
        <taxon>Ascobolus</taxon>
    </lineage>
</organism>
<reference evidence="3 4" key="1">
    <citation type="journal article" date="2018" name="Nat. Ecol. Evol.">
        <title>Pezizomycetes genomes reveal the molecular basis of ectomycorrhizal truffle lifestyle.</title>
        <authorList>
            <person name="Murat C."/>
            <person name="Payen T."/>
            <person name="Noel B."/>
            <person name="Kuo A."/>
            <person name="Morin E."/>
            <person name="Chen J."/>
            <person name="Kohler A."/>
            <person name="Krizsan K."/>
            <person name="Balestrini R."/>
            <person name="Da Silva C."/>
            <person name="Montanini B."/>
            <person name="Hainaut M."/>
            <person name="Levati E."/>
            <person name="Barry K.W."/>
            <person name="Belfiori B."/>
            <person name="Cichocki N."/>
            <person name="Clum A."/>
            <person name="Dockter R.B."/>
            <person name="Fauchery L."/>
            <person name="Guy J."/>
            <person name="Iotti M."/>
            <person name="Le Tacon F."/>
            <person name="Lindquist E.A."/>
            <person name="Lipzen A."/>
            <person name="Malagnac F."/>
            <person name="Mello A."/>
            <person name="Molinier V."/>
            <person name="Miyauchi S."/>
            <person name="Poulain J."/>
            <person name="Riccioni C."/>
            <person name="Rubini A."/>
            <person name="Sitrit Y."/>
            <person name="Splivallo R."/>
            <person name="Traeger S."/>
            <person name="Wang M."/>
            <person name="Zifcakova L."/>
            <person name="Wipf D."/>
            <person name="Zambonelli A."/>
            <person name="Paolocci F."/>
            <person name="Nowrousian M."/>
            <person name="Ottonello S."/>
            <person name="Baldrian P."/>
            <person name="Spatafora J.W."/>
            <person name="Henrissat B."/>
            <person name="Nagy L.G."/>
            <person name="Aury J.M."/>
            <person name="Wincker P."/>
            <person name="Grigoriev I.V."/>
            <person name="Bonfante P."/>
            <person name="Martin F.M."/>
        </authorList>
    </citation>
    <scope>NUCLEOTIDE SEQUENCE [LARGE SCALE GENOMIC DNA]</scope>
    <source>
        <strain evidence="3 4">RN42</strain>
    </source>
</reference>
<protein>
    <submittedName>
        <fullName evidence="3">Uncharacterized protein</fullName>
    </submittedName>
</protein>
<evidence type="ECO:0000256" key="1">
    <source>
        <dbReference type="SAM" id="Coils"/>
    </source>
</evidence>
<gene>
    <name evidence="3" type="ORF">BJ508DRAFT_314844</name>
</gene>
<dbReference type="AlphaFoldDB" id="A0A3N4HRP0"/>
<keyword evidence="1" id="KW-0175">Coiled coil</keyword>
<evidence type="ECO:0000313" key="3">
    <source>
        <dbReference type="EMBL" id="RPA72344.1"/>
    </source>
</evidence>
<sequence length="189" mass="21626">MVETVAKREAEANRTSTDGRPKDPRTTKETTYKTCLYADPKDSTSHDFSTRPAVMLSGDDMVKEFEVFFREGVNRELRCPKCHLLDPVVVQCNNRLGTEHCGFWKCQGTIEQVCGFEYHKWQFAGLNDLEYQGAYEMEEGCIGITKDFILERQREIDDKLKELKAAKEEAEKCARDAMMKRTPSPGPAK</sequence>
<evidence type="ECO:0000256" key="2">
    <source>
        <dbReference type="SAM" id="MobiDB-lite"/>
    </source>
</evidence>
<feature type="region of interest" description="Disordered" evidence="2">
    <location>
        <begin position="1"/>
        <end position="30"/>
    </location>
</feature>
<proteinExistence type="predicted"/>
<evidence type="ECO:0000313" key="4">
    <source>
        <dbReference type="Proteomes" id="UP000275078"/>
    </source>
</evidence>
<keyword evidence="4" id="KW-1185">Reference proteome</keyword>